<evidence type="ECO:0000256" key="9">
    <source>
        <dbReference type="SAM" id="MobiDB-lite"/>
    </source>
</evidence>
<evidence type="ECO:0000256" key="5">
    <source>
        <dbReference type="ARBA" id="ARBA00022741"/>
    </source>
</evidence>
<protein>
    <recommendedName>
        <fullName evidence="4">Midasin</fullName>
    </recommendedName>
</protein>
<evidence type="ECO:0000256" key="6">
    <source>
        <dbReference type="ARBA" id="ARBA00022840"/>
    </source>
</evidence>
<dbReference type="InterPro" id="IPR017871">
    <property type="entry name" value="ABC_transporter-like_CS"/>
</dbReference>
<feature type="domain" description="Nudix hydrolase" evidence="10">
    <location>
        <begin position="157"/>
        <end position="296"/>
    </location>
</feature>
<dbReference type="PROSITE" id="PS51462">
    <property type="entry name" value="NUDIX"/>
    <property type="match status" value="1"/>
</dbReference>
<keyword evidence="7" id="KW-0143">Chaperone</keyword>
<feature type="non-terminal residue" evidence="11">
    <location>
        <position position="2036"/>
    </location>
</feature>
<evidence type="ECO:0000256" key="2">
    <source>
        <dbReference type="ARBA" id="ARBA00004642"/>
    </source>
</evidence>
<dbReference type="FunFam" id="3.40.50.300:FF:000582">
    <property type="entry name" value="Midasin"/>
    <property type="match status" value="1"/>
</dbReference>
<comment type="subcellular location">
    <subcellularLocation>
        <location evidence="1">Nucleus</location>
        <location evidence="1">Nucleolus</location>
    </subcellularLocation>
    <subcellularLocation>
        <location evidence="2">Nucleus</location>
        <location evidence="2">Nucleoplasm</location>
    </subcellularLocation>
</comment>
<dbReference type="InterPro" id="IPR025662">
    <property type="entry name" value="Sigma_54_int_dom_ATP-bd_1"/>
</dbReference>
<accession>A0A418BYE1</accession>
<dbReference type="Pfam" id="PF17867">
    <property type="entry name" value="AAA_lid_7"/>
    <property type="match status" value="2"/>
</dbReference>
<dbReference type="FunFam" id="3.40.50.300:FF:000142">
    <property type="entry name" value="Midasin"/>
    <property type="match status" value="1"/>
</dbReference>
<keyword evidence="5" id="KW-0547">Nucleotide-binding</keyword>
<name>A0A418BYE1_APHAT</name>
<dbReference type="GO" id="GO:0016887">
    <property type="term" value="F:ATP hydrolysis activity"/>
    <property type="evidence" value="ECO:0007669"/>
    <property type="project" value="InterPro"/>
</dbReference>
<dbReference type="SUPFAM" id="SSF55811">
    <property type="entry name" value="Nudix"/>
    <property type="match status" value="1"/>
</dbReference>
<evidence type="ECO:0000256" key="4">
    <source>
        <dbReference type="ARBA" id="ARBA00017143"/>
    </source>
</evidence>
<organism evidence="11 12">
    <name type="scientific">Aphanomyces astaci</name>
    <name type="common">Crayfish plague agent</name>
    <dbReference type="NCBI Taxonomy" id="112090"/>
    <lineage>
        <taxon>Eukaryota</taxon>
        <taxon>Sar</taxon>
        <taxon>Stramenopiles</taxon>
        <taxon>Oomycota</taxon>
        <taxon>Saprolegniomycetes</taxon>
        <taxon>Saprolegniales</taxon>
        <taxon>Verrucalvaceae</taxon>
        <taxon>Aphanomyces</taxon>
    </lineage>
</organism>
<comment type="similarity">
    <text evidence="3">Belongs to the midasin family.</text>
</comment>
<dbReference type="VEuPathDB" id="FungiDB:H257_05801"/>
<dbReference type="GO" id="GO:0010945">
    <property type="term" value="F:coenzyme A diphosphatase activity"/>
    <property type="evidence" value="ECO:0007669"/>
    <property type="project" value="InterPro"/>
</dbReference>
<evidence type="ECO:0000256" key="8">
    <source>
        <dbReference type="ARBA" id="ARBA00023242"/>
    </source>
</evidence>
<dbReference type="Pfam" id="PF00293">
    <property type="entry name" value="NUDIX"/>
    <property type="match status" value="1"/>
</dbReference>
<evidence type="ECO:0000256" key="3">
    <source>
        <dbReference type="ARBA" id="ARBA00007188"/>
    </source>
</evidence>
<dbReference type="Proteomes" id="UP000283543">
    <property type="component" value="Unassembled WGS sequence"/>
</dbReference>
<dbReference type="CDD" id="cd03426">
    <property type="entry name" value="NUDIX_CoAse_Nudt7"/>
    <property type="match status" value="1"/>
</dbReference>
<dbReference type="VEuPathDB" id="FungiDB:H257_07455"/>
<dbReference type="PANTHER" id="PTHR48103">
    <property type="entry name" value="MIDASIN-RELATED"/>
    <property type="match status" value="1"/>
</dbReference>
<dbReference type="PROSITE" id="PS00675">
    <property type="entry name" value="SIGMA54_INTERACT_1"/>
    <property type="match status" value="1"/>
</dbReference>
<evidence type="ECO:0000256" key="1">
    <source>
        <dbReference type="ARBA" id="ARBA00004604"/>
    </source>
</evidence>
<dbReference type="GO" id="GO:0030687">
    <property type="term" value="C:preribosome, large subunit precursor"/>
    <property type="evidence" value="ECO:0007669"/>
    <property type="project" value="TreeGrafter"/>
</dbReference>
<dbReference type="GO" id="GO:0005730">
    <property type="term" value="C:nucleolus"/>
    <property type="evidence" value="ECO:0007669"/>
    <property type="project" value="UniProtKB-SubCell"/>
</dbReference>
<dbReference type="InterPro" id="IPR011704">
    <property type="entry name" value="ATPase_dyneun-rel_AAA"/>
</dbReference>
<dbReference type="SUPFAM" id="SSF52540">
    <property type="entry name" value="P-loop containing nucleoside triphosphate hydrolases"/>
    <property type="match status" value="4"/>
</dbReference>
<comment type="caution">
    <text evidence="11">The sequence shown here is derived from an EMBL/GenBank/DDBJ whole genome shotgun (WGS) entry which is preliminary data.</text>
</comment>
<dbReference type="GO" id="GO:0000027">
    <property type="term" value="P:ribosomal large subunit assembly"/>
    <property type="evidence" value="ECO:0007669"/>
    <property type="project" value="TreeGrafter"/>
</dbReference>
<dbReference type="Gene3D" id="3.40.50.300">
    <property type="entry name" value="P-loop containing nucleotide triphosphate hydrolases"/>
    <property type="match status" value="4"/>
</dbReference>
<dbReference type="Pfam" id="PF17865">
    <property type="entry name" value="AAA_lid_5"/>
    <property type="match status" value="1"/>
</dbReference>
<feature type="region of interest" description="Disordered" evidence="9">
    <location>
        <begin position="335"/>
        <end position="358"/>
    </location>
</feature>
<dbReference type="InterPro" id="IPR045121">
    <property type="entry name" value="CoAse"/>
</dbReference>
<evidence type="ECO:0000313" key="11">
    <source>
        <dbReference type="EMBL" id="RHY57075.1"/>
    </source>
</evidence>
<dbReference type="SMART" id="SM00382">
    <property type="entry name" value="AAA"/>
    <property type="match status" value="4"/>
</dbReference>
<dbReference type="GO" id="GO:0000055">
    <property type="term" value="P:ribosomal large subunit export from nucleus"/>
    <property type="evidence" value="ECO:0007669"/>
    <property type="project" value="TreeGrafter"/>
</dbReference>
<dbReference type="InterPro" id="IPR041190">
    <property type="entry name" value="Midasin_AAA_lid_5"/>
</dbReference>
<dbReference type="GO" id="GO:0005654">
    <property type="term" value="C:nucleoplasm"/>
    <property type="evidence" value="ECO:0007669"/>
    <property type="project" value="UniProtKB-SubCell"/>
</dbReference>
<feature type="region of interest" description="Disordered" evidence="9">
    <location>
        <begin position="379"/>
        <end position="411"/>
    </location>
</feature>
<keyword evidence="6" id="KW-0067">ATP-binding</keyword>
<sequence>MARRGGCVVVGRTELSFAAFNVSSSILSMGLGRRGGVGRCGTILLPFYQCLCNNTMSRPQSIRTAAATITSLNRYLSSKAVKLPEYPVDTSYLVSHYTAPALAAAFRDRYEVELCTRTVIKDKPPTTPLDDAFSVRHLDRIKKRLNRLPRQIAKMSHKRAAVVIPLCTIDGAPHVIFTLRSSHMRFHRGEVCFPGGMVESGDTCIENTCLREMEEELGVPSSQVNVLGVLRCDWSNVASITGVAVTPVVGHIDAFDEASLNLNSDEVESLFTVPLALLVQDKFWIRPNNATPVFTAGPHLIWGLTAYVLDICIREVLLVDEATTDDKVEDVAAAAPNAQHASKSVDGNAVASTNHRRQNTTVDALLMSTASSNMDGVDALPVAPKRKQDDSVVARPPKQRKGGAHDTGKKKSASWCEESVARLFFLRYKTELANRFDSKNNNQKKEAYEMLASELSIDVNRVYSAKQVKDKLCAHLLQVKLNDAHEVLSQTFARVLHTTTRVWPLVKPYLESTKSFFVQLASLSTSRQRRAATTAKLFLQVKPIECKVLWNWTPFFALCNSTDHVTQQNAKIAASILLHMDNSTRNAFLTPQAGTTHASSSTDSQHLALPASWSHVMSVAKSLPPTLCNVCGIVVPFKATSGAAGPTYPPLIETTSTTHALRSLAIALSVERAILVTGTDGCGKTALIRDLARRTGHTNLVELHLDDQMDSKTLVGSYVCTDIPGEFSWQPGALTQAVTEGRWVVIEDIDRASMDVLAALLPLLTTNELMVRGQAITASPGFQLLATSRKSMAAMPKGFPTSLWHHIHLTPLSMDEIQLVLVEGYPQLSAAVVSQMLETFRVVSQESSRGIRQSYGRQFSLRDMLKWCRRLQTLLGTIEAQHFLTQERRESIVREAWDVFCMGIRDPVQRVEAAVAVANLWQVPSEVVEHQLVNHRPVFTSHHKEVQVGRVHLSTMFTHQSATTGHQIPFVLTGHSLRLMEQLAATVATHEPTLLVGETGCGKTTLIQYLASALGQTLVVQNLNVQSDSADLLGGYKPVDMYQLARPLYMDFVALFGATFPSSSNAGFLQVIQKAFDAKSFKKMSQGMLKAVKMADATTKKQKTSTTTTTTAHQWTAFQSDLSRFIRQHQQVESSFAFAFVEGQLVQAMKAGHWILLDEINLASADTLERLSSVLEGEHSGLSLTEKGDVDLLKPHPNFRVFAAMNPPTDVGKKDLPPSLRNRFTQIYVDECVCPRDLTLIVNHQWKEIANAPIADTVEFYLQSRQMAVDVLNDGARQRPRYSLRTLSRSLLMTKTMLQKGYSVQRALYESFSMGFATQLDASSRVLMVKSIRKTFAPNLKQKELDHPPPKPRKVDDEFELISSYWVPQGTLEPFDQAIADPVTNLKKFVLTPSVELNLRHVARSVVIGKYPLLLQGPTSAGKTSLILYVAARLGQKCVRINNHEHTDIQEYLGSYVSDKDGKLTFQEGVLVQAVRLGWWIILDELNLAPSEVLEALNRLLDDNRELFIPETQTTIQPHPRFMLFATQNPPGLYGGRKVLSRAFRNRFIELQVDEVPPKELQQILQERSALPPSYCSLLITIMLDLQRIRAQSSVFAGKAGFITTRDLLRWAQRQPTTKQKVAEEGYFLLAERLRKDEDKLVVQQVLEKHCGATIDLVWGTPEHFAQVQTKLSATDGKGNSSGLSSISITSSLRRLFALVGRCLQHQEPVLLVGDTGAGKTTVCQLYSLLFDQSLHILNCHQHTETADFLGSLRPVRGKDAVLNQLHTLLQQFTTLATSFDVDTSALDAVDTTNVMQLFPVLEPLLAKTQHIDDSSLQTVVQSLLKLKQRAIALFEWVDGPLVTSMKGGDLFLVDEINLADDAVLERLNSVLEPARGLVLAEKGDDAEHITADPKWRILATMNPGGDFGKRELSPALRNRFTEIWVPSLSSASDLAIVVRDRLPASSVHLAPSVLQFVQAFNGHFSLHGWKVTLRDLLSWLNFMHVSTLPPSMAYVQGAALSILDGLGLGSTQSLHAATSARTTAYGLLLASLPPP</sequence>
<gene>
    <name evidence="11" type="ORF">DYB34_000518</name>
</gene>
<keyword evidence="8" id="KW-0539">Nucleus</keyword>
<dbReference type="PANTHER" id="PTHR48103:SF2">
    <property type="entry name" value="MIDASIN"/>
    <property type="match status" value="1"/>
</dbReference>
<dbReference type="InterPro" id="IPR000086">
    <property type="entry name" value="NUDIX_hydrolase_dom"/>
</dbReference>
<dbReference type="InterPro" id="IPR015797">
    <property type="entry name" value="NUDIX_hydrolase-like_dom_sf"/>
</dbReference>
<dbReference type="PROSITE" id="PS00211">
    <property type="entry name" value="ABC_TRANSPORTER_1"/>
    <property type="match status" value="1"/>
</dbReference>
<evidence type="ECO:0000259" key="10">
    <source>
        <dbReference type="PROSITE" id="PS51462"/>
    </source>
</evidence>
<dbReference type="GO" id="GO:0005524">
    <property type="term" value="F:ATP binding"/>
    <property type="evidence" value="ECO:0007669"/>
    <property type="project" value="UniProtKB-KW"/>
</dbReference>
<dbReference type="VEuPathDB" id="FungiDB:H257_07376"/>
<dbReference type="Pfam" id="PF07728">
    <property type="entry name" value="AAA_5"/>
    <property type="match status" value="6"/>
</dbReference>
<dbReference type="EMBL" id="QUTB01005187">
    <property type="protein sequence ID" value="RHY57075.1"/>
    <property type="molecule type" value="Genomic_DNA"/>
</dbReference>
<evidence type="ECO:0000313" key="12">
    <source>
        <dbReference type="Proteomes" id="UP000283543"/>
    </source>
</evidence>
<dbReference type="InterPro" id="IPR040848">
    <property type="entry name" value="AAA_lid_7"/>
</dbReference>
<dbReference type="InterPro" id="IPR027417">
    <property type="entry name" value="P-loop_NTPase"/>
</dbReference>
<proteinExistence type="inferred from homology"/>
<dbReference type="Gene3D" id="3.90.79.10">
    <property type="entry name" value="Nucleoside Triphosphate Pyrophosphohydrolase"/>
    <property type="match status" value="1"/>
</dbReference>
<dbReference type="InterPro" id="IPR003593">
    <property type="entry name" value="AAA+_ATPase"/>
</dbReference>
<evidence type="ECO:0000256" key="7">
    <source>
        <dbReference type="ARBA" id="ARBA00023186"/>
    </source>
</evidence>
<reference evidence="11 12" key="1">
    <citation type="submission" date="2018-08" db="EMBL/GenBank/DDBJ databases">
        <title>Aphanomyces genome sequencing and annotation.</title>
        <authorList>
            <person name="Minardi D."/>
            <person name="Oidtmann B."/>
            <person name="Van Der Giezen M."/>
            <person name="Studholme D.J."/>
        </authorList>
    </citation>
    <scope>NUCLEOTIDE SEQUENCE [LARGE SCALE GENOMIC DNA]</scope>
    <source>
        <strain evidence="11 12">Si</strain>
    </source>
</reference>